<evidence type="ECO:0000313" key="6">
    <source>
        <dbReference type="EMBL" id="KOB69458.1"/>
    </source>
</evidence>
<evidence type="ECO:0000313" key="7">
    <source>
        <dbReference type="Proteomes" id="UP000037510"/>
    </source>
</evidence>
<keyword evidence="1" id="KW-0479">Metal-binding</keyword>
<accession>A0A0L7L1S6</accession>
<keyword evidence="3" id="KW-0862">Zinc</keyword>
<feature type="compositionally biased region" description="Basic residues" evidence="4">
    <location>
        <begin position="91"/>
        <end position="100"/>
    </location>
</feature>
<dbReference type="InterPro" id="IPR007588">
    <property type="entry name" value="Znf_FLYWCH"/>
</dbReference>
<evidence type="ECO:0000256" key="1">
    <source>
        <dbReference type="ARBA" id="ARBA00022723"/>
    </source>
</evidence>
<dbReference type="Gene3D" id="2.20.25.240">
    <property type="match status" value="2"/>
</dbReference>
<comment type="caution">
    <text evidence="6">The sequence shown here is derived from an EMBL/GenBank/DDBJ whole genome shotgun (WGS) entry which is preliminary data.</text>
</comment>
<keyword evidence="2" id="KW-0863">Zinc-finger</keyword>
<reference evidence="6 7" key="1">
    <citation type="journal article" date="2015" name="Genome Biol. Evol.">
        <title>The genome of winter moth (Operophtera brumata) provides a genomic perspective on sexual dimorphism and phenology.</title>
        <authorList>
            <person name="Derks M.F."/>
            <person name="Smit S."/>
            <person name="Salis L."/>
            <person name="Schijlen E."/>
            <person name="Bossers A."/>
            <person name="Mateman C."/>
            <person name="Pijl A.S."/>
            <person name="de Ridder D."/>
            <person name="Groenen M.A."/>
            <person name="Visser M.E."/>
            <person name="Megens H.J."/>
        </authorList>
    </citation>
    <scope>NUCLEOTIDE SEQUENCE [LARGE SCALE GENOMIC DNA]</scope>
    <source>
        <strain evidence="6">WM2013NL</strain>
        <tissue evidence="6">Head and thorax</tissue>
    </source>
</reference>
<keyword evidence="7" id="KW-1185">Reference proteome</keyword>
<feature type="domain" description="FLYWCH-type" evidence="5">
    <location>
        <begin position="188"/>
        <end position="242"/>
    </location>
</feature>
<protein>
    <recommendedName>
        <fullName evidence="5">FLYWCH-type domain-containing protein</fullName>
    </recommendedName>
</protein>
<evidence type="ECO:0000256" key="3">
    <source>
        <dbReference type="ARBA" id="ARBA00022833"/>
    </source>
</evidence>
<dbReference type="EMBL" id="JTDY01003500">
    <property type="protein sequence ID" value="KOB69458.1"/>
    <property type="molecule type" value="Genomic_DNA"/>
</dbReference>
<dbReference type="GO" id="GO:0008270">
    <property type="term" value="F:zinc ion binding"/>
    <property type="evidence" value="ECO:0007669"/>
    <property type="project" value="UniProtKB-KW"/>
</dbReference>
<evidence type="ECO:0000256" key="2">
    <source>
        <dbReference type="ARBA" id="ARBA00022771"/>
    </source>
</evidence>
<feature type="domain" description="FLYWCH-type" evidence="5">
    <location>
        <begin position="28"/>
        <end position="83"/>
    </location>
</feature>
<evidence type="ECO:0000256" key="4">
    <source>
        <dbReference type="SAM" id="MobiDB-lite"/>
    </source>
</evidence>
<feature type="region of interest" description="Disordered" evidence="4">
    <location>
        <begin position="81"/>
        <end position="103"/>
    </location>
</feature>
<proteinExistence type="predicted"/>
<dbReference type="STRING" id="104452.A0A0L7L1S6"/>
<name>A0A0L7L1S6_OPEBR</name>
<dbReference type="AlphaFoldDB" id="A0A0L7L1S6"/>
<evidence type="ECO:0000259" key="5">
    <source>
        <dbReference type="Pfam" id="PF04500"/>
    </source>
</evidence>
<sequence>MELGIPKKQLNHSLINNLPSPWYPIVQFVSSRRGRRLIYLNGYTYSFRQHNSWVCSIKRAKCKAKLWLNNNLNIVEINAMHNHPPKPWPKPPKRSAKRPRVSTEPRIDLNDLAEVGRAEVDWAEVGRAQVDRAEVDRAEVDRAEVDWAEVDRAEVDRAEVDRAEVDLAEFGQTEYLCVHFGKVSLKVVESQRGRQLILIGGYTFSKNTRSIWLCTSRSRRCKARLTLASDGKIASISNCHNHPKRYDCLKSVKLFNQFPIFMDGFGKMAVMKTD</sequence>
<organism evidence="6 7">
    <name type="scientific">Operophtera brumata</name>
    <name type="common">Winter moth</name>
    <name type="synonym">Phalaena brumata</name>
    <dbReference type="NCBI Taxonomy" id="104452"/>
    <lineage>
        <taxon>Eukaryota</taxon>
        <taxon>Metazoa</taxon>
        <taxon>Ecdysozoa</taxon>
        <taxon>Arthropoda</taxon>
        <taxon>Hexapoda</taxon>
        <taxon>Insecta</taxon>
        <taxon>Pterygota</taxon>
        <taxon>Neoptera</taxon>
        <taxon>Endopterygota</taxon>
        <taxon>Lepidoptera</taxon>
        <taxon>Glossata</taxon>
        <taxon>Ditrysia</taxon>
        <taxon>Geometroidea</taxon>
        <taxon>Geometridae</taxon>
        <taxon>Larentiinae</taxon>
        <taxon>Operophtera</taxon>
    </lineage>
</organism>
<dbReference type="Proteomes" id="UP000037510">
    <property type="component" value="Unassembled WGS sequence"/>
</dbReference>
<gene>
    <name evidence="6" type="ORF">OBRU01_16778</name>
</gene>
<dbReference type="Pfam" id="PF04500">
    <property type="entry name" value="FLYWCH"/>
    <property type="match status" value="2"/>
</dbReference>